<name>A0AAE4R3G4_9ACTN</name>
<evidence type="ECO:0000259" key="2">
    <source>
        <dbReference type="Pfam" id="PF09423"/>
    </source>
</evidence>
<reference evidence="4" key="1">
    <citation type="submission" date="2023-10" db="EMBL/GenBank/DDBJ databases">
        <title>Development of a sustainable strategy for remediation of hydrocarbon-contaminated territories based on the waste exchange concept.</title>
        <authorList>
            <person name="Krivoruchko A."/>
        </authorList>
    </citation>
    <scope>NUCLEOTIDE SEQUENCE</scope>
    <source>
        <strain evidence="4">IEGM 1279</strain>
    </source>
</reference>
<dbReference type="EMBL" id="JAWLKH010000002">
    <property type="protein sequence ID" value="MDV6310978.1"/>
    <property type="molecule type" value="Genomic_DNA"/>
</dbReference>
<feature type="region of interest" description="Disordered" evidence="1">
    <location>
        <begin position="337"/>
        <end position="358"/>
    </location>
</feature>
<evidence type="ECO:0000259" key="3">
    <source>
        <dbReference type="Pfam" id="PF16655"/>
    </source>
</evidence>
<dbReference type="Gene3D" id="3.60.21.70">
    <property type="entry name" value="PhoD-like phosphatase"/>
    <property type="match status" value="1"/>
</dbReference>
<evidence type="ECO:0000313" key="4">
    <source>
        <dbReference type="EMBL" id="MDV6310978.1"/>
    </source>
</evidence>
<dbReference type="CDD" id="cd07389">
    <property type="entry name" value="MPP_PhoD"/>
    <property type="match status" value="1"/>
</dbReference>
<dbReference type="RefSeq" id="WP_159406109.1">
    <property type="nucleotide sequence ID" value="NZ_CP096596.1"/>
</dbReference>
<dbReference type="PANTHER" id="PTHR43606">
    <property type="entry name" value="PHOSPHATASE, PUTATIVE (AFU_ORTHOLOGUE AFUA_6G08710)-RELATED"/>
    <property type="match status" value="1"/>
</dbReference>
<feature type="domain" description="PhoD-like phosphatase metallophosphatase" evidence="2">
    <location>
        <begin position="176"/>
        <end position="509"/>
    </location>
</feature>
<dbReference type="InterPro" id="IPR038607">
    <property type="entry name" value="PhoD-like_sf"/>
</dbReference>
<dbReference type="InterPro" id="IPR032093">
    <property type="entry name" value="PhoD_N"/>
</dbReference>
<sequence length="544" mass="58934">MPGTPAGTPPATLHCNPDLTLRAGTSRRRFLSWAGLVTGLAFTPGLLGGAPPAATSPAHSAGVFSLGVASGDPLPDGVVLWTRLVRNPFARLGGMGSRPVRVEWEIAADESMTRVVRRGAAHATAEWGHSIHIDVRGLAPAADYFYRFRALGEISPVGRTRTAPAPHARVSALSIAVASCQNWADGYYHAFADMAAHAPDLVLHLGDYIYEKPIPGDARRGAARPVSAAREAVGLDDYRERYALYKTDPDLQQAHAASPFVISFDDHEVDNNWAATIPEDKTALSEFAVRRAGALRAWWENTPVRTTARPDGTFIRAHRRLTFGDLAEINLLDTRSHRSDQVNGDNDCPQNARTADPSRTILGPRQERWLLDGLASSRVRWDVLAQQVPMADLARGESRAVSMDGWSGYESSRRRILDGAAHRGVRNLVSLAGDIHRSVVADLRTDYADASLTRGVELATTSITSGGDGEDSDGSDRQLKAASPHVRFGNSQRGYLLNRIQHDRWEAEFRVAASVRSPRGSLRRRAVVTIPDATAAVDVGQSAP</sequence>
<dbReference type="InterPro" id="IPR029052">
    <property type="entry name" value="Metallo-depent_PP-like"/>
</dbReference>
<dbReference type="InterPro" id="IPR006311">
    <property type="entry name" value="TAT_signal"/>
</dbReference>
<dbReference type="PROSITE" id="PS51318">
    <property type="entry name" value="TAT"/>
    <property type="match status" value="1"/>
</dbReference>
<dbReference type="AlphaFoldDB" id="A0AAE4R3G4"/>
<dbReference type="InterPro" id="IPR018946">
    <property type="entry name" value="PhoD-like_MPP"/>
</dbReference>
<evidence type="ECO:0000256" key="1">
    <source>
        <dbReference type="SAM" id="MobiDB-lite"/>
    </source>
</evidence>
<dbReference type="PANTHER" id="PTHR43606:SF2">
    <property type="entry name" value="ALKALINE PHOSPHATASE FAMILY PROTEIN (AFU_ORTHOLOGUE AFUA_5G03860)"/>
    <property type="match status" value="1"/>
</dbReference>
<protein>
    <submittedName>
        <fullName evidence="4">Alkaline phosphatase D family protein</fullName>
    </submittedName>
</protein>
<dbReference type="Pfam" id="PF09423">
    <property type="entry name" value="PhoD"/>
    <property type="match status" value="1"/>
</dbReference>
<proteinExistence type="predicted"/>
<dbReference type="Pfam" id="PF16655">
    <property type="entry name" value="PhoD_N"/>
    <property type="match status" value="1"/>
</dbReference>
<comment type="caution">
    <text evidence="4">The sequence shown here is derived from an EMBL/GenBank/DDBJ whole genome shotgun (WGS) entry which is preliminary data.</text>
</comment>
<organism evidence="4 5">
    <name type="scientific">Gordonia amicalis</name>
    <dbReference type="NCBI Taxonomy" id="89053"/>
    <lineage>
        <taxon>Bacteria</taxon>
        <taxon>Bacillati</taxon>
        <taxon>Actinomycetota</taxon>
        <taxon>Actinomycetes</taxon>
        <taxon>Mycobacteriales</taxon>
        <taxon>Gordoniaceae</taxon>
        <taxon>Gordonia</taxon>
    </lineage>
</organism>
<feature type="domain" description="Phospholipase D N-terminal" evidence="3">
    <location>
        <begin position="66"/>
        <end position="162"/>
    </location>
</feature>
<feature type="compositionally biased region" description="Polar residues" evidence="1">
    <location>
        <begin position="341"/>
        <end position="353"/>
    </location>
</feature>
<dbReference type="SUPFAM" id="SSF56300">
    <property type="entry name" value="Metallo-dependent phosphatases"/>
    <property type="match status" value="1"/>
</dbReference>
<dbReference type="Proteomes" id="UP001185922">
    <property type="component" value="Unassembled WGS sequence"/>
</dbReference>
<dbReference type="Gene3D" id="2.60.40.380">
    <property type="entry name" value="Purple acid phosphatase-like, N-terminal"/>
    <property type="match status" value="1"/>
</dbReference>
<evidence type="ECO:0000313" key="5">
    <source>
        <dbReference type="Proteomes" id="UP001185922"/>
    </source>
</evidence>
<feature type="region of interest" description="Disordered" evidence="1">
    <location>
        <begin position="461"/>
        <end position="483"/>
    </location>
</feature>
<dbReference type="InterPro" id="IPR052900">
    <property type="entry name" value="Phospholipid_Metab_Enz"/>
</dbReference>
<gene>
    <name evidence="4" type="ORF">R3Q15_03515</name>
</gene>
<accession>A0AAE4R3G4</accession>